<protein>
    <recommendedName>
        <fullName evidence="3">Methanogenesis marker protein 6</fullName>
    </recommendedName>
</protein>
<feature type="region of interest" description="Disordered" evidence="1">
    <location>
        <begin position="158"/>
        <end position="183"/>
    </location>
</feature>
<sequence length="183" mass="20952">MVENVCINPNLGREDSDPEVVTRMIILGPKANVSESEVVNHIHLLGLPLTIKQTCYGAMVSGKEKDVLRAIGEVRKLDPYNIFTKDRGFPPGDPRRCRGHRKGAREGFHQMEKEFKLLGFVSDALKNPKEVSLEEETCIPLEEFEEIMEQCLEEENLNNSNVRNKEDNMDKNIHKNRNQNVHE</sequence>
<proteinExistence type="predicted"/>
<organism evidence="2">
    <name type="scientific">bioreactor metagenome</name>
    <dbReference type="NCBI Taxonomy" id="1076179"/>
    <lineage>
        <taxon>unclassified sequences</taxon>
        <taxon>metagenomes</taxon>
        <taxon>ecological metagenomes</taxon>
    </lineage>
</organism>
<evidence type="ECO:0000313" key="2">
    <source>
        <dbReference type="EMBL" id="MPL75453.1"/>
    </source>
</evidence>
<evidence type="ECO:0008006" key="3">
    <source>
        <dbReference type="Google" id="ProtNLM"/>
    </source>
</evidence>
<dbReference type="EMBL" id="VSSQ01000088">
    <property type="protein sequence ID" value="MPL75453.1"/>
    <property type="molecule type" value="Genomic_DNA"/>
</dbReference>
<accession>A0A644U9C7</accession>
<reference evidence="2" key="1">
    <citation type="submission" date="2019-08" db="EMBL/GenBank/DDBJ databases">
        <authorList>
            <person name="Kucharzyk K."/>
            <person name="Murdoch R.W."/>
            <person name="Higgins S."/>
            <person name="Loffler F."/>
        </authorList>
    </citation>
    <scope>NUCLEOTIDE SEQUENCE</scope>
</reference>
<dbReference type="InterPro" id="IPR012025">
    <property type="entry name" value="Methan_mark_6"/>
</dbReference>
<comment type="caution">
    <text evidence="2">The sequence shown here is derived from an EMBL/GenBank/DDBJ whole genome shotgun (WGS) entry which is preliminary data.</text>
</comment>
<dbReference type="NCBIfam" id="TIGR03272">
    <property type="entry name" value="methan_mark_6"/>
    <property type="match status" value="1"/>
</dbReference>
<name>A0A644U9C7_9ZZZZ</name>
<gene>
    <name evidence="2" type="ORF">SDC9_21277</name>
</gene>
<dbReference type="Pfam" id="PF09875">
    <property type="entry name" value="DUF2102"/>
    <property type="match status" value="1"/>
</dbReference>
<evidence type="ECO:0000256" key="1">
    <source>
        <dbReference type="SAM" id="MobiDB-lite"/>
    </source>
</evidence>
<dbReference type="AlphaFoldDB" id="A0A644U9C7"/>
<feature type="compositionally biased region" description="Basic and acidic residues" evidence="1">
    <location>
        <begin position="163"/>
        <end position="173"/>
    </location>
</feature>